<organism evidence="2 3">
    <name type="scientific">Steinernema carpocapsae</name>
    <name type="common">Entomopathogenic nematode</name>
    <dbReference type="NCBI Taxonomy" id="34508"/>
    <lineage>
        <taxon>Eukaryota</taxon>
        <taxon>Metazoa</taxon>
        <taxon>Ecdysozoa</taxon>
        <taxon>Nematoda</taxon>
        <taxon>Chromadorea</taxon>
        <taxon>Rhabditida</taxon>
        <taxon>Tylenchina</taxon>
        <taxon>Panagrolaimomorpha</taxon>
        <taxon>Strongyloidoidea</taxon>
        <taxon>Steinernematidae</taxon>
        <taxon>Steinernema</taxon>
    </lineage>
</organism>
<evidence type="ECO:0008006" key="4">
    <source>
        <dbReference type="Google" id="ProtNLM"/>
    </source>
</evidence>
<feature type="transmembrane region" description="Helical" evidence="1">
    <location>
        <begin position="114"/>
        <end position="143"/>
    </location>
</feature>
<dbReference type="OrthoDB" id="5814636at2759"/>
<comment type="caution">
    <text evidence="2">The sequence shown here is derived from an EMBL/GenBank/DDBJ whole genome shotgun (WGS) entry which is preliminary data.</text>
</comment>
<dbReference type="Proteomes" id="UP000298663">
    <property type="component" value="Unassembled WGS sequence"/>
</dbReference>
<protein>
    <recommendedName>
        <fullName evidence="4">G-protein coupled receptors family 1 profile domain-containing protein</fullName>
    </recommendedName>
</protein>
<keyword evidence="1" id="KW-0472">Membrane</keyword>
<dbReference type="AlphaFoldDB" id="A0A4U5MSA9"/>
<dbReference type="STRING" id="34508.A0A4U5MSA9"/>
<sequence length="382" mass="43866">MFSMLPYLYVFLYASLTRRLKQTARLAPAVLSNTDLPTRLHSAVMELMLFRRDEYKRLYNCSYLTDEEWFQLGHPNPTLGLFYITVGIFFAIPYIPCLIVVVKSRLCNLPGYKIMLYIGITDLLCLIVSGVFTGSFIVTGALACPYIDFQYILGIMLLALWVSQSMSVVLLAFQRCVEVWKPKYLYNSFKGAKTYFWLLGCVLYSVAFVIWSPGMLFSSTRYAWFHDPYVNLPGFEFIDHKQYENDKHASHNIFILITLPTLYTILCFSIWWKNRKAGSKTPSMQARITLQAFFLCVFTMLSAFIGVYMQFLPSLPTPLSFGVYVIWQCSNGLPACLYLKVNKQIRNGFINLLLGNKINKQMTTVMPANGENPPNSGDDWSY</sequence>
<evidence type="ECO:0000256" key="1">
    <source>
        <dbReference type="SAM" id="Phobius"/>
    </source>
</evidence>
<dbReference type="PANTHER" id="PTHR23021:SF11">
    <property type="entry name" value="SERPENTINE RECEPTOR, CLASS T"/>
    <property type="match status" value="1"/>
</dbReference>
<feature type="transmembrane region" description="Helical" evidence="1">
    <location>
        <begin position="253"/>
        <end position="272"/>
    </location>
</feature>
<feature type="transmembrane region" description="Helical" evidence="1">
    <location>
        <begin position="149"/>
        <end position="173"/>
    </location>
</feature>
<keyword evidence="1" id="KW-0812">Transmembrane</keyword>
<reference evidence="2 3" key="2">
    <citation type="journal article" date="2019" name="G3 (Bethesda)">
        <title>Hybrid Assembly of the Genome of the Entomopathogenic Nematode Steinernema carpocapsae Identifies the X-Chromosome.</title>
        <authorList>
            <person name="Serra L."/>
            <person name="Macchietto M."/>
            <person name="Macias-Munoz A."/>
            <person name="McGill C.J."/>
            <person name="Rodriguez I.M."/>
            <person name="Rodriguez B."/>
            <person name="Murad R."/>
            <person name="Mortazavi A."/>
        </authorList>
    </citation>
    <scope>NUCLEOTIDE SEQUENCE [LARGE SCALE GENOMIC DNA]</scope>
    <source>
        <strain evidence="2 3">ALL</strain>
    </source>
</reference>
<feature type="transmembrane region" description="Helical" evidence="1">
    <location>
        <begin position="80"/>
        <end position="102"/>
    </location>
</feature>
<feature type="transmembrane region" description="Helical" evidence="1">
    <location>
        <begin position="321"/>
        <end position="339"/>
    </location>
</feature>
<dbReference type="SUPFAM" id="SSF81321">
    <property type="entry name" value="Family A G protein-coupled receptor-like"/>
    <property type="match status" value="1"/>
</dbReference>
<keyword evidence="1" id="KW-1133">Transmembrane helix</keyword>
<feature type="transmembrane region" description="Helical" evidence="1">
    <location>
        <begin position="292"/>
        <end position="309"/>
    </location>
</feature>
<dbReference type="InterPro" id="IPR019425">
    <property type="entry name" value="7TM_GPCR_serpentine_rcpt_Srt"/>
</dbReference>
<keyword evidence="3" id="KW-1185">Reference proteome</keyword>
<gene>
    <name evidence="2" type="ORF">L596_019747</name>
</gene>
<evidence type="ECO:0000313" key="2">
    <source>
        <dbReference type="EMBL" id="TKR72273.1"/>
    </source>
</evidence>
<dbReference type="PANTHER" id="PTHR23021">
    <property type="entry name" value="SERPENTINE RECEPTOR, CLASS T"/>
    <property type="match status" value="1"/>
</dbReference>
<proteinExistence type="predicted"/>
<evidence type="ECO:0000313" key="3">
    <source>
        <dbReference type="Proteomes" id="UP000298663"/>
    </source>
</evidence>
<dbReference type="Pfam" id="PF10321">
    <property type="entry name" value="7TM_GPCR_Srt"/>
    <property type="match status" value="1"/>
</dbReference>
<name>A0A4U5MSA9_STECR</name>
<reference evidence="2 3" key="1">
    <citation type="journal article" date="2015" name="Genome Biol.">
        <title>Comparative genomics of Steinernema reveals deeply conserved gene regulatory networks.</title>
        <authorList>
            <person name="Dillman A.R."/>
            <person name="Macchietto M."/>
            <person name="Porter C.F."/>
            <person name="Rogers A."/>
            <person name="Williams B."/>
            <person name="Antoshechkin I."/>
            <person name="Lee M.M."/>
            <person name="Goodwin Z."/>
            <person name="Lu X."/>
            <person name="Lewis E.E."/>
            <person name="Goodrich-Blair H."/>
            <person name="Stock S.P."/>
            <person name="Adams B.J."/>
            <person name="Sternberg P.W."/>
            <person name="Mortazavi A."/>
        </authorList>
    </citation>
    <scope>NUCLEOTIDE SEQUENCE [LARGE SCALE GENOMIC DNA]</scope>
    <source>
        <strain evidence="2 3">ALL</strain>
    </source>
</reference>
<dbReference type="Gene3D" id="1.20.1070.10">
    <property type="entry name" value="Rhodopsin 7-helix transmembrane proteins"/>
    <property type="match status" value="1"/>
</dbReference>
<dbReference type="EMBL" id="AZBU02000006">
    <property type="protein sequence ID" value="TKR72273.1"/>
    <property type="molecule type" value="Genomic_DNA"/>
</dbReference>
<feature type="transmembrane region" description="Helical" evidence="1">
    <location>
        <begin position="194"/>
        <end position="212"/>
    </location>
</feature>
<accession>A0A4U5MSA9</accession>